<evidence type="ECO:0000256" key="6">
    <source>
        <dbReference type="PROSITE-ProRule" id="PRU00508"/>
    </source>
</evidence>
<keyword evidence="9" id="KW-0472">Membrane</keyword>
<dbReference type="Pfam" id="PF19423">
    <property type="entry name" value="E3_UBR4_N"/>
    <property type="match status" value="1"/>
</dbReference>
<feature type="region of interest" description="Disordered" evidence="8">
    <location>
        <begin position="533"/>
        <end position="567"/>
    </location>
</feature>
<dbReference type="PANTHER" id="PTHR21725:SF1">
    <property type="entry name" value="E3 UBIQUITIN-PROTEIN LIGASE UBR4"/>
    <property type="match status" value="1"/>
</dbReference>
<feature type="transmembrane region" description="Helical" evidence="9">
    <location>
        <begin position="5347"/>
        <end position="5366"/>
    </location>
</feature>
<organism evidence="11">
    <name type="scientific">Oppiella nova</name>
    <dbReference type="NCBI Taxonomy" id="334625"/>
    <lineage>
        <taxon>Eukaryota</taxon>
        <taxon>Metazoa</taxon>
        <taxon>Ecdysozoa</taxon>
        <taxon>Arthropoda</taxon>
        <taxon>Chelicerata</taxon>
        <taxon>Arachnida</taxon>
        <taxon>Acari</taxon>
        <taxon>Acariformes</taxon>
        <taxon>Sarcoptiformes</taxon>
        <taxon>Oribatida</taxon>
        <taxon>Brachypylina</taxon>
        <taxon>Oppioidea</taxon>
        <taxon>Oppiidae</taxon>
        <taxon>Oppiella</taxon>
    </lineage>
</organism>
<feature type="region of interest" description="UBR4 E3 catalytic module" evidence="7">
    <location>
        <begin position="4735"/>
        <end position="5205"/>
    </location>
</feature>
<keyword evidence="2" id="KW-0479">Metal-binding</keyword>
<dbReference type="PROSITE" id="PS50330">
    <property type="entry name" value="UIM"/>
    <property type="match status" value="1"/>
</dbReference>
<feature type="compositionally biased region" description="Basic and acidic residues" evidence="8">
    <location>
        <begin position="1771"/>
        <end position="1786"/>
    </location>
</feature>
<dbReference type="Pfam" id="PF02207">
    <property type="entry name" value="zf-UBR"/>
    <property type="match status" value="1"/>
</dbReference>
<dbReference type="Pfam" id="PF13764">
    <property type="entry name" value="E3_UbLigase_R4"/>
    <property type="match status" value="1"/>
</dbReference>
<dbReference type="SUPFAM" id="SSF48371">
    <property type="entry name" value="ARM repeat"/>
    <property type="match status" value="1"/>
</dbReference>
<keyword evidence="9" id="KW-0812">Transmembrane</keyword>
<evidence type="ECO:0000313" key="11">
    <source>
        <dbReference type="EMBL" id="CAD7638215.1"/>
    </source>
</evidence>
<dbReference type="InterPro" id="IPR003903">
    <property type="entry name" value="UIM_dom"/>
</dbReference>
<name>A0A7R9LAS1_9ACAR</name>
<dbReference type="OrthoDB" id="30336at2759"/>
<dbReference type="PROSITE" id="PS51157">
    <property type="entry name" value="ZF_UBR"/>
    <property type="match status" value="1"/>
</dbReference>
<evidence type="ECO:0000256" key="8">
    <source>
        <dbReference type="SAM" id="MobiDB-lite"/>
    </source>
</evidence>
<evidence type="ECO:0000256" key="2">
    <source>
        <dbReference type="ARBA" id="ARBA00022723"/>
    </source>
</evidence>
<evidence type="ECO:0000313" key="12">
    <source>
        <dbReference type="Proteomes" id="UP000728032"/>
    </source>
</evidence>
<dbReference type="GO" id="GO:0005516">
    <property type="term" value="F:calmodulin binding"/>
    <property type="evidence" value="ECO:0007669"/>
    <property type="project" value="UniProtKB-KW"/>
</dbReference>
<feature type="region of interest" description="Disordered" evidence="8">
    <location>
        <begin position="4074"/>
        <end position="4096"/>
    </location>
</feature>
<feature type="zinc finger region" description="UBR-type" evidence="6">
    <location>
        <begin position="1655"/>
        <end position="1728"/>
    </location>
</feature>
<sequence length="5710" mass="642522">MTSKEEYDLLQQTLPLLISQPNNLVKHEVIAIIKCINKCEKTILQFAEREKTFFAPFVALSGHCIISNASQIPKSVLSVASSACTVVLQHILHEISEFDDKSILSKHQLIGIIQGLCDDIPPLLKSDILALSSLLKSTPLPDSLTYRSTDATGGDAKSFAAVIRDESTPKEPKRIRLDHSCEAIIEQLMTPIMESTSKRDSHIENDKNIISPVGFSSLSQDTKGLLIGKNLFNLQQLCGTNVLLDFIMSLSTIKPFIQLVHATEEGAPLKLPTSGPDTHILHTCKMIIKDYDIIWRILSLPILEPLTEERLSKVITIIHACLYVSLTLTASNTLASGASSPAIKGATAAPLKDDDNENVISEIVDTSLEIYKRIMLVMKSSIRVGGQICQNVHMFASWLLLSGLKFIMKSNPTTTAALSIPGAKDQPIKKQGYNTLCISLAGHAIQLLGSLFDDLKSEISLGSYNRLSNAEKLTSHHSSTSFKYNKFGYYSAWQRIEMLMSNINITNLLFTLSSASYRKAGLLKTVSRTASLEQNDKTNSPSVSASHDLDDESCFSSDDSSRDEDSEPILGHLFKEHDESQASDKSMKSRQTLDMNYCNDKREPHRHLTLSTSIFELLNTYFVCSEIESLRHYFKQTINDSQICILAHIIKDLDRESVHNFSFYSEFSPALTSFMHNLIATEVLSDSLQNSMLSSLGVNPDPSPEGVWPLYVAPKTLSVLSQIILLKQQKEKEDLRFDTNSPSIQIWRGLLNRLRQLIITDEVKDYEMEDLNVEHSQLLLFLFHNLKLLQRKQVLLLVSQTIVDVSDTVLQMMTDHQIHCLGRLTHFFEYMIKNLYDAPSSLVEQIDTNLFKSSASLSLKRDKDNNIDDNKLYFHCRDIDDNYHKFTENKIFATSMRPRFYHLLNVEVYNAKDVPKLDGMALNFLLVGLQEILPYDTLYDSLITLLNLGSQYDFNYRHLNEAKLSNLGLCAIQYAFNSVWRILLQLPPSVQSLHLLSVGDVRQFDNSKTLHYCIWISRIVNNKWFYIWIKDSLTKLLQTDPNVKPEALLKSVTKTANSMSFNVELLKQLMLKQFSLSKSNTSSNEIVTLDEMPLLLDMFTLDVLCAKTNVALDSCYNLNESSPSISATPMVFGTSIESKQASVELLPSVLNLISNHLSCARSSIIHQMTHEDALQGIKTIPKLLNAYNSILKMTSSKCNAKLIQLTLQLATYLPRNLMKILVKWNVIPVDVQHWRNEHNSSPIPSESYIMAIQSQHFNSLSSSMATPFNSNNNLKHFINTLLKFAEDLYQWSENKYSEDFIRVMLSLQLDSTCESYASYGMNQLDTVFGSKESDNFVSALYVEALTHSYDLLINFSNKECCVEEKILIECIKFMESLLDSSAGQTALEKFFCEDEAKDIVQLLMSASNESLSSAYSTRVLKFFSKLFQNTEKNPDTISLVRLCTSLSKLSRLSQPDNTILQTWLSKVLCERPDGDPTILVANQENRILLQSLTSYIVKDTSAVDEEVASAFLSALIPMGSQILSSTPEVLGFSELMQIMTTLAGAGAGTGHLELIKAVINWLDTCKRYLSQKDVMEKLQNNIIIGRHQMIMESTCYMLSYLADIYDALEMLSETASGRASTPDGDNVGAIDDDWIDEIPCPDDDESLAEDSDEESLCNKLCTFTTTQKEFMNQHWYHCHTCKMVDGVGVCTICAKVCHKDHDVTYAKHGSFFCDCGAKEDNSCLALTRRTSNNEPNNYTSRDAGYPSESVLPSSLRRPSSPSLEKNANQSSDKKESTSRQKHESLVKQLENSKTEILSVLSNMNLSWIVLNLLKYLSPTMIKSCLRNSSIGSSIRAREALKELHFCDKSIESSDQLMVPTLGSQEGAFENVRMTFTGEQGQQIRQLIQQQVIRRVAMCALASHHGKRQHLAVSHEKGKITLLQLATLLKQADSSKKKLTLTRLASAPLPFTAISIVGNPCNEDYLSVCGLKDCHVLTFSQLGVVSGHLVLHLQLESGNYVIKSVWLPGSQTELAVVTADFVKIFNLGHDVLSPQYFFLLPSGKIRDITFVLSEDGQRHVLIISSAGHIYCQVMSEESSAQNGQFYVTSILDIRHDEIIDSNGNINGGGISIYYSHTFQLLFFSYSQGKNYCAPLPSVTQEVTNLFPIEIISTSNGSASSNGSSSKSSSSSMQSLCQWTEVSGHPGLILATSLNSNNPIILMVKPNSIVIQEIKLNGKSKITDMVAMRHSTQNGDMRTTLILLCEDGSLRIYMASQEATNYWLRPTLHSVKSLPSVATKARRSKKSSKVLRNNSSTGCSPQFAVDFFEHCNTITDVEFGGQDVLQIYNTHQVKNRLNSTGMYIASTKPNGFSIEIYNNDATNVMVGVRVMLAYQDVARAPTSIDIFGRSIPVAVTRNRWYDIPFTREESLTADKKMTITFTASGDPNGITIVDSIKVYGKTKEAFVWPEDNEEYQQMGAAAASASQPTTSISVVEFDSQQSAQHLSSLDRLLTCSLDVLDGCFHLSTIPSDPKDRQMQRENALEIATQFLTLPYNDCVESNVKSLLATLHSSRAAFNSHRDQAIVNYVIKSIDNSVKNDELDGESFFRWISMIKQIAVERPQNLIKYNESLTIDDNSEAVGGNSIEMTTFGHENQFRSSSSMDTSRSDYSDNYEDMANRADAMSSRISFCQYISDVFWKLYSMRPKNALISTIAKGGLIHIEETVQALVEIIHSFALADSENNIQMVCKLYLKLLLSEETTISFCAKQSLIRVLRPRTRKRRVYIPSPPHCETPHEHHKGGSSSSQSDRPLGPISAQGSLEVFVHDNPIERNEPVDQHFEVIEALDVPNDNDNPQELLIGANAGFPHMFNPDVDPDDDAMVELAIALSLQDQQQDVPPPVAPNVAVRRSGTQRSASLEDRGHYSDTTASAAASDDEGSTAATDGSTLRTSPANEILQGNEAGSESGGSVVESIIGEQNVSGRSSAYGEELGPPPVRVQPMISFESTLEPDITNNQRLHNLRIALLERMIVSLPEIRDVGGLRSIPFMQVILMLTSDLDGEGDADKTVLNSLLTTLLAQLSQNSDDISVMIQRNPTNEVKLIIMRLLSILMSRVRSGSSSKVPSSASDLLETSSAFCSTVTATTLMQSNILDFCLQILIQLLSYWKTYSSDDSGASVPVGTTSTTPLKSHLLTPPPEMSPFFLRQYVRGHADDVFESYPQLVTEMILRMPYQIKKIANALPNSPTTAQFAPCWTDYLCQYMMINLTPYIRKQVRKLLSYICGSKERYRQIRDLHALESHMGEIKKLCRNGGFVEHSHQNGLINLSYDALISLIEHLKACSEIATNRTINWQKLCQKDSTLLPFLIQVSFLLDEGVSSIVLHLLQCALCAKSSTSSSATSSSRPDDDIDEPISTHLVQQMLKYVDNNLLSQFIQCFLLESNSSSHRWAAHSLIYNMYKSFSAHQQETLLDILWALWPKLPSYGKKAAQFVDLLGYFTLKINYTDEKEREFSEKALTVLRQQNQHLFRHPNSNLYNSLQSLVEFDGYYLESEPCLVCNNPEVNYLNMKLSSIKVDSRFTTTTHIVKLIGSHTISKITLRISDIKRSKMVKTLNIFYNNRAVHSVVELKNKTALWHRARRYQLSAGQTELKIEFPLPIVACNLMIEYSEFYENIQASSETLQCPRCSATVPANPGVCTNCGENVFQCHKCRAINYDEKDPFLCNSCGFCKYAKFDYTLTAKPTCAVDPIENEEDRKKTVQSINSLLEKADRVYKSLIANKPSLELLLLRIQEHGMMDKYDTDAMLMLAPNAGAGPAGASSLHVNRSIQQVALKYCQDCKSSFDELSKIIQKVLASRKELVDYDNKQKDKTATPSNVTPRLASRRDSKVLTTSMASSSGRCFGCASATVEHCITLLKALAIAPKYRSLLCSYGLLRELVDYNLRIGSMNVRHEVRQLLCSLSRDNYRATADLNNLLMDKISVALKSRSGASIDLSSSVRHEIALLACSMEKEDSCWELRLRCVMQLFLMGLQIDSPAVLDSITLPCLRLLQSLIKPEPTISKKNKDKTIEQLATVKTNGFQVNVDLNKWLAGDQRHSFRSWKQRSAKRSPTPQLSNDIPNEPKSRTEIRMQYLSEKYGMRWKEKALKSDKLVAGLVRASWLRAILFNGASRSVRLMACSLIEALFQIPSRKREIIDLLTSYLDDLGRAGEFANEFFTFYHTIIQTEHWKYYLALHGLLQHLGLLITKEIDNLNQLEEMTLNSDLSQGCALKMLVELLQSLIDVSTIRRQYKSRMVAFVLNGYLALRKLVVQRTKVIDETQESLLELLEEMTSGTESETAAFMSVCVDAVNKCQLHDMITPVFIFERLCSIIYPEENDSIEFFITLEKDPQQDDFLQGRMLGNPYSSNDTGMGPLMRDIKNKICQDCELVALLEDDSGLELLVNNKIISLDLSVKEVYRKIWQNDNNIDSDAMKIVYRIRGLMGDATEEFIETLDTKDNKEVNDEELYKMANIMSQCDGLQVMLQRLKVIEDLSPRSRLLMQVLLKLFGHCIRVKNNRQALIDPSLNTIGVMLNLLKLIITSDATELISQPSAPGFPSSLEQLMHIMETILVEASQLSAQEFDLFCETTCGTSDNIKLLAESASSPHIRGNVSITTQLTRLIPFLTLGNADKMSTLLAHFKPYLIFEKFDFEHTVDTDHQLELFCMMSSGIERNANGARLKEVIIEDGIVASALEYLVLHAPTMKSSLLATSEEWKEFTSRPALKYVLRILTGLSHGHENTQLLVSKDSIPIIHGLEQVSSDAHVGSLAENLMEAIKEHPSVEAKIEEVRLKTRDEKKRLAMAVRERQLGALGMRTNDKGQVTAKASLLKQVEDLGEESGLICSICREGYKFQANKVLGIYTYTKRCNLEDFELKQRKTLGYTTVTHFNVVHVDCHMAAVRHARGRDEWESAALQNANTRCNGLLPLWGPQVQESAFASALARHNNYLQECTGHREVSSTSYLSTIHDLKLLIQRFASEKSFSDDSGGGGPQSNLHMIPYMIHMALYVINTTRSAVREAKKINSFLEMQTNKWIENCYEAESPYYWCTMSLVIFAPKVWHKNRLKFLQRLLLCAHTRHLSPHGTNTLTDPSVQDFSAYKTALIFFAFINSMYNTMFKNVKGGDEWGLDWPLALAEYIRNNDQSLLECGHKLLHFYDEDLIPCQSFAEFCDVSDLLSDIPDANGFLENALKIAPETPPKPSPEPNTDTDSKSEPFFFTETSGEPNFVLKMGNKSNKVSEEGDRNKEDKSLYLSSDKVLDIIGYFNYSSIISHGMDDYLHGIVRGKLERKSTLSYDSVLTYFSWIFFIRNITLAFIEDLEIRTLLGEKERLRPERQLIMVCTIWSIYIALVLIVYENATKWKAFSWLAPFQVLRGQSITKMFGLNTKLAEQWHHYTIDKWRKYMLVMVVRSALTIGFVVWVCTVRWKTSTQLFNIMQVFWSSLTVLWMFLSSNLMYVGYVYFNSLCYYFRIRYAKVNEDIETIIAGSGRMKSNERTDLLHHVLVEHNELCLKIFEYNRFWAKWLMSTYFFLVAEMCFTLFQALFTTNPVLVRILMFAIACECAYFLTTLSVSASLLSNTAHAPYQRLIRVTFDKYPVELQIQLRMFIQRLSGPTIGFYCLDLFEITYTTYASIVAALGQNFLLIVDFVRSYAEVGREDDNIQYALSQLTDVVFNTTLSAISLVGFTESTHPSDHHNYTL</sequence>
<feature type="region of interest" description="Disordered" evidence="8">
    <location>
        <begin position="5204"/>
        <end position="5225"/>
    </location>
</feature>
<evidence type="ECO:0000256" key="1">
    <source>
        <dbReference type="ARBA" id="ARBA00009970"/>
    </source>
</evidence>
<evidence type="ECO:0000256" key="9">
    <source>
        <dbReference type="SAM" id="Phobius"/>
    </source>
</evidence>
<feature type="transmembrane region" description="Helical" evidence="9">
    <location>
        <begin position="5414"/>
        <end position="5437"/>
    </location>
</feature>
<protein>
    <recommendedName>
        <fullName evidence="10">UBR-type domain-containing protein</fullName>
    </recommendedName>
</protein>
<feature type="transmembrane region" description="Helical" evidence="9">
    <location>
        <begin position="5534"/>
        <end position="5555"/>
    </location>
</feature>
<feature type="region of interest" description="Disordered" evidence="8">
    <location>
        <begin position="2870"/>
        <end position="2947"/>
    </location>
</feature>
<evidence type="ECO:0000256" key="7">
    <source>
        <dbReference type="PROSITE-ProRule" id="PRU01388"/>
    </source>
</evidence>
<keyword evidence="5" id="KW-0112">Calmodulin-binding</keyword>
<feature type="compositionally biased region" description="Polar residues" evidence="8">
    <location>
        <begin position="533"/>
        <end position="545"/>
    </location>
</feature>
<dbReference type="GO" id="GO:0008270">
    <property type="term" value="F:zinc ion binding"/>
    <property type="evidence" value="ECO:0007669"/>
    <property type="project" value="UniProtKB-KW"/>
</dbReference>
<dbReference type="InterPro" id="IPR045189">
    <property type="entry name" value="UBR4-like"/>
</dbReference>
<feature type="region of interest" description="Disordered" evidence="8">
    <location>
        <begin position="2763"/>
        <end position="2791"/>
    </location>
</feature>
<feature type="region of interest" description="Disordered" evidence="8">
    <location>
        <begin position="1734"/>
        <end position="1786"/>
    </location>
</feature>
<dbReference type="Proteomes" id="UP000728032">
    <property type="component" value="Unassembled WGS sequence"/>
</dbReference>
<dbReference type="PROSITE" id="PS52043">
    <property type="entry name" value="UBR4_E3"/>
    <property type="match status" value="1"/>
</dbReference>
<feature type="transmembrane region" description="Helical" evidence="9">
    <location>
        <begin position="5449"/>
        <end position="5473"/>
    </location>
</feature>
<accession>A0A7R9LAS1</accession>
<keyword evidence="12" id="KW-1185">Reference proteome</keyword>
<reference evidence="11" key="1">
    <citation type="submission" date="2020-11" db="EMBL/GenBank/DDBJ databases">
        <authorList>
            <person name="Tran Van P."/>
        </authorList>
    </citation>
    <scope>NUCLEOTIDE SEQUENCE</scope>
</reference>
<dbReference type="CDD" id="cd19680">
    <property type="entry name" value="UBR-box_UBR4"/>
    <property type="match status" value="1"/>
</dbReference>
<dbReference type="EMBL" id="CAJPVJ010000199">
    <property type="protein sequence ID" value="CAG2161674.1"/>
    <property type="molecule type" value="Genomic_DNA"/>
</dbReference>
<evidence type="ECO:0000259" key="10">
    <source>
        <dbReference type="PROSITE" id="PS51157"/>
    </source>
</evidence>
<dbReference type="InterPro" id="IPR056530">
    <property type="entry name" value="UBR4-like_dom"/>
</dbReference>
<dbReference type="Pfam" id="PF24079">
    <property type="entry name" value="UBR4"/>
    <property type="match status" value="1"/>
</dbReference>
<comment type="similarity">
    <text evidence="1 7">Belongs to the UBR4 family.</text>
</comment>
<feature type="compositionally biased region" description="Polar residues" evidence="8">
    <location>
        <begin position="4082"/>
        <end position="4092"/>
    </location>
</feature>
<evidence type="ECO:0000256" key="4">
    <source>
        <dbReference type="ARBA" id="ARBA00022833"/>
    </source>
</evidence>
<keyword evidence="9" id="KW-1133">Transmembrane helix</keyword>
<keyword evidence="3 7" id="KW-0863">Zinc-finger</keyword>
<evidence type="ECO:0000256" key="3">
    <source>
        <dbReference type="ARBA" id="ARBA00022771"/>
    </source>
</evidence>
<evidence type="ECO:0000256" key="5">
    <source>
        <dbReference type="ARBA" id="ARBA00022860"/>
    </source>
</evidence>
<proteinExistence type="inferred from homology"/>
<dbReference type="InterPro" id="IPR045841">
    <property type="entry name" value="E3_UBR4_N"/>
</dbReference>
<feature type="transmembrane region" description="Helical" evidence="9">
    <location>
        <begin position="5561"/>
        <end position="5587"/>
    </location>
</feature>
<dbReference type="InterPro" id="IPR025704">
    <property type="entry name" value="E3_Ub_ligase_UBR4_C"/>
</dbReference>
<keyword evidence="4" id="KW-0862">Zinc</keyword>
<dbReference type="SMART" id="SM00396">
    <property type="entry name" value="ZnF_UBR1"/>
    <property type="match status" value="1"/>
</dbReference>
<feature type="compositionally biased region" description="Low complexity" evidence="8">
    <location>
        <begin position="2903"/>
        <end position="2922"/>
    </location>
</feature>
<dbReference type="InterPro" id="IPR047509">
    <property type="entry name" value="UBR4-like_UBR-box"/>
</dbReference>
<feature type="compositionally biased region" description="Low complexity" evidence="8">
    <location>
        <begin position="1746"/>
        <end position="1764"/>
    </location>
</feature>
<feature type="domain" description="UBR-type" evidence="10">
    <location>
        <begin position="1655"/>
        <end position="1728"/>
    </location>
</feature>
<dbReference type="InterPro" id="IPR003126">
    <property type="entry name" value="Znf_UBR"/>
</dbReference>
<dbReference type="PANTHER" id="PTHR21725">
    <property type="entry name" value="E3 UBIQUITIN-PROTEIN LIGASE UBR4"/>
    <property type="match status" value="1"/>
</dbReference>
<dbReference type="EMBL" id="OC915024">
    <property type="protein sequence ID" value="CAD7638215.1"/>
    <property type="molecule type" value="Genomic_DNA"/>
</dbReference>
<dbReference type="InterPro" id="IPR016024">
    <property type="entry name" value="ARM-type_fold"/>
</dbReference>
<gene>
    <name evidence="11" type="ORF">ONB1V03_LOCUS1278</name>
</gene>